<comment type="cofactor">
    <cofactor evidence="1">
        <name>FMN</name>
        <dbReference type="ChEBI" id="CHEBI:58210"/>
    </cofactor>
</comment>
<protein>
    <submittedName>
        <fullName evidence="6">Alpha-hydroxy-acid oxidizing enzyme</fullName>
    </submittedName>
</protein>
<proteinExistence type="inferred from homology"/>
<dbReference type="AlphaFoldDB" id="A0A2S0WRH7"/>
<accession>A0A5F2ENJ4</accession>
<evidence type="ECO:0000313" key="6">
    <source>
        <dbReference type="EMBL" id="AWB93900.1"/>
    </source>
</evidence>
<keyword evidence="3" id="KW-0288">FMN</keyword>
<dbReference type="SUPFAM" id="SSF51395">
    <property type="entry name" value="FMN-linked oxidoreductases"/>
    <property type="match status" value="1"/>
</dbReference>
<dbReference type="Proteomes" id="UP000244384">
    <property type="component" value="Chromosome"/>
</dbReference>
<dbReference type="GO" id="GO:0016491">
    <property type="term" value="F:oxidoreductase activity"/>
    <property type="evidence" value="ECO:0007669"/>
    <property type="project" value="UniProtKB-KW"/>
</dbReference>
<dbReference type="InterPro" id="IPR013785">
    <property type="entry name" value="Aldolase_TIM"/>
</dbReference>
<dbReference type="FunFam" id="3.20.20.70:FF:000056">
    <property type="entry name" value="hydroxyacid oxidase 2"/>
    <property type="match status" value="1"/>
</dbReference>
<dbReference type="GO" id="GO:0010181">
    <property type="term" value="F:FMN binding"/>
    <property type="evidence" value="ECO:0007669"/>
    <property type="project" value="InterPro"/>
</dbReference>
<dbReference type="PANTHER" id="PTHR10578:SF107">
    <property type="entry name" value="2-HYDROXYACID OXIDASE 1"/>
    <property type="match status" value="1"/>
</dbReference>
<dbReference type="InterPro" id="IPR000262">
    <property type="entry name" value="FMN-dep_DH"/>
</dbReference>
<dbReference type="Gene3D" id="3.20.20.70">
    <property type="entry name" value="Aldolase class I"/>
    <property type="match status" value="1"/>
</dbReference>
<reference evidence="7" key="1">
    <citation type="submission" date="2018-01" db="EMBL/GenBank/DDBJ databases">
        <authorList>
            <person name="Li J."/>
        </authorList>
    </citation>
    <scope>NUCLEOTIDE SEQUENCE [LARGE SCALE GENOMIC DNA]</scope>
    <source>
        <strain evidence="7">592</strain>
    </source>
</reference>
<dbReference type="PIRSF" id="PIRSF000138">
    <property type="entry name" value="Al-hdrx_acd_dh"/>
    <property type="match status" value="1"/>
</dbReference>
<dbReference type="EMBL" id="CP026952">
    <property type="protein sequence ID" value="AWB93900.1"/>
    <property type="molecule type" value="Genomic_DNA"/>
</dbReference>
<evidence type="ECO:0000256" key="4">
    <source>
        <dbReference type="ARBA" id="ARBA00023002"/>
    </source>
</evidence>
<sequence length="346" mass="36994">MSPVNDFEERAAQLLDEAVHGYFAGGAGDEITLRDNVESWRRLVLAPRVLVGVEERDSSVTLLGRRRPHPFLVAPMAYQRSAHPDAEIGTATAAAATGATYVLSSQTTTDPREVARAMGDADRWLQLYVFKDRAVTDDLVQAAREGGYEALVITVDFPTGGRRERDERSRHVLEHPTYVQLTQGPVTPAERHAMHDPSLTWDDVAAIGEASGLPLVLKGILDPGDAERAVDAGVAGLIVSNHGGRQLDTVLSGADALGPVAEAVDGRIDVLVDGGIRRGWDAAKALALGADAVLVGRPVLWGLVCEGTAGAQQVIQQLVDELDNALALLGCPRAADLDARFLTRRR</sequence>
<dbReference type="KEGG" id="aez:C3E78_17710"/>
<name>A0A2S0WRH7_9ACTN</name>
<evidence type="ECO:0000256" key="3">
    <source>
        <dbReference type="ARBA" id="ARBA00022643"/>
    </source>
</evidence>
<evidence type="ECO:0000313" key="7">
    <source>
        <dbReference type="Proteomes" id="UP000244384"/>
    </source>
</evidence>
<dbReference type="Pfam" id="PF01070">
    <property type="entry name" value="FMN_dh"/>
    <property type="match status" value="1"/>
</dbReference>
<dbReference type="CDD" id="cd02809">
    <property type="entry name" value="alpha_hydroxyacid_oxid_FMN"/>
    <property type="match status" value="1"/>
</dbReference>
<evidence type="ECO:0000256" key="5">
    <source>
        <dbReference type="ARBA" id="ARBA00024042"/>
    </source>
</evidence>
<evidence type="ECO:0000256" key="1">
    <source>
        <dbReference type="ARBA" id="ARBA00001917"/>
    </source>
</evidence>
<dbReference type="GO" id="GO:0005737">
    <property type="term" value="C:cytoplasm"/>
    <property type="evidence" value="ECO:0007669"/>
    <property type="project" value="UniProtKB-ARBA"/>
</dbReference>
<dbReference type="InterPro" id="IPR008259">
    <property type="entry name" value="FMN_hydac_DH_AS"/>
</dbReference>
<dbReference type="PROSITE" id="PS51349">
    <property type="entry name" value="FMN_HYDROXY_ACID_DH_2"/>
    <property type="match status" value="1"/>
</dbReference>
<dbReference type="OrthoDB" id="9770452at2"/>
<keyword evidence="4" id="KW-0560">Oxidoreductase</keyword>
<dbReference type="InterPro" id="IPR037396">
    <property type="entry name" value="FMN_HAD"/>
</dbReference>
<keyword evidence="7" id="KW-1185">Reference proteome</keyword>
<dbReference type="PROSITE" id="PS00557">
    <property type="entry name" value="FMN_HYDROXY_ACID_DH_1"/>
    <property type="match status" value="1"/>
</dbReference>
<dbReference type="PANTHER" id="PTHR10578">
    <property type="entry name" value="S -2-HYDROXY-ACID OXIDASE-RELATED"/>
    <property type="match status" value="1"/>
</dbReference>
<evidence type="ECO:0000256" key="2">
    <source>
        <dbReference type="ARBA" id="ARBA00022630"/>
    </source>
</evidence>
<comment type="similarity">
    <text evidence="5">Belongs to the FMN-dependent alpha-hydroxy acid dehydrogenase family.</text>
</comment>
<gene>
    <name evidence="6" type="ORF">C3E78_17710</name>
</gene>
<keyword evidence="2" id="KW-0285">Flavoprotein</keyword>
<accession>A0A2S0WRH7</accession>
<dbReference type="InterPro" id="IPR012133">
    <property type="entry name" value="Alpha-hydoxy_acid_DH_FMN"/>
</dbReference>
<organism evidence="6 7">
    <name type="scientific">Aeromicrobium chenweiae</name>
    <dbReference type="NCBI Taxonomy" id="2079793"/>
    <lineage>
        <taxon>Bacteria</taxon>
        <taxon>Bacillati</taxon>
        <taxon>Actinomycetota</taxon>
        <taxon>Actinomycetes</taxon>
        <taxon>Propionibacteriales</taxon>
        <taxon>Nocardioidaceae</taxon>
        <taxon>Aeromicrobium</taxon>
    </lineage>
</organism>